<dbReference type="Proteomes" id="UP000252669">
    <property type="component" value="Unassembled WGS sequence"/>
</dbReference>
<keyword evidence="2" id="KW-1185">Reference proteome</keyword>
<dbReference type="EMBL" id="PDKB01000011">
    <property type="protein sequence ID" value="RBQ28840.1"/>
    <property type="molecule type" value="Genomic_DNA"/>
</dbReference>
<proteinExistence type="predicted"/>
<accession>A0A366MT94</accession>
<gene>
    <name evidence="1" type="ORF">CRU91_07555</name>
</gene>
<evidence type="ECO:0000313" key="1">
    <source>
        <dbReference type="EMBL" id="RBQ28840.1"/>
    </source>
</evidence>
<sequence>MKNVTYKEISEDLGKTEGTIKNWSKSHPTLLKYVKIGAFCEHNNLDIDRIKKLIEISDAIKEVNTKS</sequence>
<name>A0A366MT94_9BACT</name>
<protein>
    <submittedName>
        <fullName evidence="1">Uncharacterized protein</fullName>
    </submittedName>
</protein>
<evidence type="ECO:0000313" key="2">
    <source>
        <dbReference type="Proteomes" id="UP000252669"/>
    </source>
</evidence>
<dbReference type="AlphaFoldDB" id="A0A366MT94"/>
<reference evidence="1 2" key="1">
    <citation type="submission" date="2017-10" db="EMBL/GenBank/DDBJ databases">
        <title>Genomics of the genus Arcobacter.</title>
        <authorList>
            <person name="Perez-Cataluna A."/>
            <person name="Figueras M.J."/>
        </authorList>
    </citation>
    <scope>NUCLEOTIDE SEQUENCE [LARGE SCALE GENOMIC DNA]</scope>
    <source>
        <strain evidence="1 2">CECT 9230</strain>
    </source>
</reference>
<dbReference type="RefSeq" id="WP_113894616.1">
    <property type="nucleotide sequence ID" value="NZ_JANJGA010000011.1"/>
</dbReference>
<organism evidence="1 2">
    <name type="scientific">Aliarcobacter vitoriensis</name>
    <dbReference type="NCBI Taxonomy" id="2011099"/>
    <lineage>
        <taxon>Bacteria</taxon>
        <taxon>Pseudomonadati</taxon>
        <taxon>Campylobacterota</taxon>
        <taxon>Epsilonproteobacteria</taxon>
        <taxon>Campylobacterales</taxon>
        <taxon>Arcobacteraceae</taxon>
        <taxon>Aliarcobacter</taxon>
    </lineage>
</organism>
<comment type="caution">
    <text evidence="1">The sequence shown here is derived from an EMBL/GenBank/DDBJ whole genome shotgun (WGS) entry which is preliminary data.</text>
</comment>